<feature type="transmembrane region" description="Helical" evidence="1">
    <location>
        <begin position="6"/>
        <end position="24"/>
    </location>
</feature>
<evidence type="ECO:0000313" key="2">
    <source>
        <dbReference type="EMBL" id="CAA2634104.1"/>
    </source>
</evidence>
<gene>
    <name evidence="2" type="ORF">SI7747_17019564</name>
    <name evidence="3" type="ORF">SI8410_17021048</name>
</gene>
<reference evidence="3" key="1">
    <citation type="submission" date="2020-02" db="EMBL/GenBank/DDBJ databases">
        <authorList>
            <person name="Scholz U."/>
            <person name="Mascher M."/>
            <person name="Fiebig A."/>
        </authorList>
    </citation>
    <scope>NUCLEOTIDE SEQUENCE</scope>
</reference>
<dbReference type="Proteomes" id="UP000663760">
    <property type="component" value="Chromosome 17"/>
</dbReference>
<keyword evidence="1" id="KW-0472">Membrane</keyword>
<keyword evidence="1" id="KW-0812">Transmembrane</keyword>
<evidence type="ECO:0000313" key="3">
    <source>
        <dbReference type="EMBL" id="CAA7410370.1"/>
    </source>
</evidence>
<dbReference type="EMBL" id="LR746280">
    <property type="protein sequence ID" value="CAA7410370.1"/>
    <property type="molecule type" value="Genomic_DNA"/>
</dbReference>
<evidence type="ECO:0000256" key="1">
    <source>
        <dbReference type="SAM" id="Phobius"/>
    </source>
</evidence>
<evidence type="ECO:0000313" key="4">
    <source>
        <dbReference type="Proteomes" id="UP000663760"/>
    </source>
</evidence>
<dbReference type="EMBL" id="LR743604">
    <property type="protein sequence ID" value="CAA2634104.1"/>
    <property type="molecule type" value="Genomic_DNA"/>
</dbReference>
<sequence>MQMTFVYFSSKLGIIICMRLFCLYF</sequence>
<accession>A0A7I8LKN0</accession>
<dbReference type="AlphaFoldDB" id="A0A7I8LKN0"/>
<organism evidence="3 4">
    <name type="scientific">Spirodela intermedia</name>
    <name type="common">Intermediate duckweed</name>
    <dbReference type="NCBI Taxonomy" id="51605"/>
    <lineage>
        <taxon>Eukaryota</taxon>
        <taxon>Viridiplantae</taxon>
        <taxon>Streptophyta</taxon>
        <taxon>Embryophyta</taxon>
        <taxon>Tracheophyta</taxon>
        <taxon>Spermatophyta</taxon>
        <taxon>Magnoliopsida</taxon>
        <taxon>Liliopsida</taxon>
        <taxon>Araceae</taxon>
        <taxon>Lemnoideae</taxon>
        <taxon>Spirodela</taxon>
    </lineage>
</organism>
<keyword evidence="1" id="KW-1133">Transmembrane helix</keyword>
<keyword evidence="4" id="KW-1185">Reference proteome</keyword>
<proteinExistence type="predicted"/>
<protein>
    <submittedName>
        <fullName evidence="3">Uncharacterized protein</fullName>
    </submittedName>
</protein>
<name>A0A7I8LKN0_SPIIN</name>